<dbReference type="RefSeq" id="WP_104775126.1">
    <property type="nucleotide sequence ID" value="NZ_KZ846097.1"/>
</dbReference>
<dbReference type="AlphaFoldDB" id="A0A3F3LG24"/>
<dbReference type="Proteomes" id="UP000253144">
    <property type="component" value="Unassembled WGS sequence"/>
</dbReference>
<comment type="caution">
    <text evidence="1">The sequence shown here is derived from an EMBL/GenBank/DDBJ whole genome shotgun (WGS) entry which is preliminary data.</text>
</comment>
<reference evidence="1 2" key="1">
    <citation type="submission" date="2015-06" db="EMBL/GenBank/DDBJ databases">
        <title>The Genome Sequence of Enterococcus faecium 131EA1.</title>
        <authorList>
            <consortium name="The Broad Institute Genomics Platform"/>
            <consortium name="The Broad Institute Genome Sequencing Center for Infectious Disease"/>
            <person name="Earl A.M."/>
            <person name="Van Tyne D."/>
            <person name="Lebreton F."/>
            <person name="Saavedra J.T."/>
            <person name="Gilmore M.S."/>
            <person name="Manson Mcguire A."/>
            <person name="Clock S."/>
            <person name="Crupain M."/>
            <person name="Rangan U."/>
            <person name="Young S."/>
            <person name="Abouelleil A."/>
            <person name="Cao P."/>
            <person name="Chapman S.B."/>
            <person name="Griggs A."/>
            <person name="Priest M."/>
            <person name="Shea T."/>
            <person name="Wortman J."/>
            <person name="Nusbaum C."/>
            <person name="Birren B."/>
        </authorList>
    </citation>
    <scope>NUCLEOTIDE SEQUENCE [LARGE SCALE GENOMIC DNA]</scope>
    <source>
        <strain evidence="1 2">131EA1</strain>
    </source>
</reference>
<name>A0A3F3LG24_ENTFC</name>
<sequence length="163" mass="18919">MKQSKIFRKIDNGIYYFKIVEYSPNQVYSELVLQEKQKGFRQVIINSEIMIKILSKVLTKEDFVVREIKFNSTVDKDYQEEINEICKSITSDRSELGNLIAKLAWASERNSIDVEMIDMAYKSSDNFYSIKVICNGVLSGSDPANFFDDYLLKILEENLIKSI</sequence>
<organism evidence="1 2">
    <name type="scientific">Enterococcus faecium</name>
    <name type="common">Streptococcus faecium</name>
    <dbReference type="NCBI Taxonomy" id="1352"/>
    <lineage>
        <taxon>Bacteria</taxon>
        <taxon>Bacillati</taxon>
        <taxon>Bacillota</taxon>
        <taxon>Bacilli</taxon>
        <taxon>Lactobacillales</taxon>
        <taxon>Enterococcaceae</taxon>
        <taxon>Enterococcus</taxon>
    </lineage>
</organism>
<evidence type="ECO:0000313" key="2">
    <source>
        <dbReference type="Proteomes" id="UP000253144"/>
    </source>
</evidence>
<protein>
    <submittedName>
        <fullName evidence="1">Uncharacterized protein</fullName>
    </submittedName>
</protein>
<proteinExistence type="predicted"/>
<evidence type="ECO:0000313" key="1">
    <source>
        <dbReference type="EMBL" id="RBS27477.1"/>
    </source>
</evidence>
<accession>A0A3F3LG24</accession>
<gene>
    <name evidence="1" type="ORF">EB12_02515</name>
</gene>
<dbReference type="EMBL" id="LEQJ01000018">
    <property type="protein sequence ID" value="RBS27477.1"/>
    <property type="molecule type" value="Genomic_DNA"/>
</dbReference>